<feature type="compositionally biased region" description="Polar residues" evidence="1">
    <location>
        <begin position="218"/>
        <end position="247"/>
    </location>
</feature>
<accession>A0ABP0DFL4</accession>
<comment type="caution">
    <text evidence="2">The sequence shown here is derived from an EMBL/GenBank/DDBJ whole genome shotgun (WGS) entry which is preliminary data.</text>
</comment>
<evidence type="ECO:0000313" key="2">
    <source>
        <dbReference type="EMBL" id="CAK7267024.1"/>
    </source>
</evidence>
<gene>
    <name evidence="2" type="ORF">SEPCBS57363_002386</name>
</gene>
<feature type="region of interest" description="Disordered" evidence="1">
    <location>
        <begin position="353"/>
        <end position="375"/>
    </location>
</feature>
<feature type="compositionally biased region" description="Basic and acidic residues" evidence="1">
    <location>
        <begin position="170"/>
        <end position="183"/>
    </location>
</feature>
<feature type="region of interest" description="Disordered" evidence="1">
    <location>
        <begin position="449"/>
        <end position="504"/>
    </location>
</feature>
<feature type="region of interest" description="Disordered" evidence="1">
    <location>
        <begin position="275"/>
        <end position="301"/>
    </location>
</feature>
<feature type="compositionally biased region" description="Polar residues" evidence="1">
    <location>
        <begin position="449"/>
        <end position="465"/>
    </location>
</feature>
<sequence length="504" mass="55388">MTVMILYAPSIALYKTTATNPENARPLSDNTTTLIADGGKHSASESRRDIRKKDSKGEASLHTAHGFADDVYNEVNTLDERNVVIIDGEERYAIPGYESRKTPRHNLRSAPRSVIERFFRSKFPGRPKCIDCKCQHPEEGYMLCSLCHFCHMGGDDECYHQHPQLRGTRPAKDKYRMERRSSETDSCSEEELGADESFFTPDLDSDSFSRHTSKQTESKQQYGAESSSKPASTSNNNVPTLFSPEQASASRAENKSFFELVTSIENLCVFEKGQSAHTTSDGTARLNSPLRTSGTPSKSPSLIFNSPQNPFAAYQGGAMNLSPSQAVVGQFESGSLFGRAAANSEGGVKLTEGNVSRLPHGKNHKHRASMSSLTTSSSGASLAAFRLRVKAEVKKATEKKTAEEAMNPVAHGAARSSEETMEAILTEAIGRLSMTQTQLASDVELVQNGQQENSTTSFTEPTQAQLLEEPKVPIRRRKRGGRKVKARIERATPLGNRWSRATRN</sequence>
<feature type="compositionally biased region" description="Polar residues" evidence="1">
    <location>
        <begin position="23"/>
        <end position="34"/>
    </location>
</feature>
<feature type="compositionally biased region" description="Basic residues" evidence="1">
    <location>
        <begin position="473"/>
        <end position="485"/>
    </location>
</feature>
<reference evidence="2 3" key="1">
    <citation type="submission" date="2024-01" db="EMBL/GenBank/DDBJ databases">
        <authorList>
            <person name="Allen C."/>
            <person name="Tagirdzhanova G."/>
        </authorList>
    </citation>
    <scope>NUCLEOTIDE SEQUENCE [LARGE SCALE GENOMIC DNA]</scope>
    <source>
        <strain evidence="2 3">CBS 573.63</strain>
    </source>
</reference>
<keyword evidence="3" id="KW-1185">Reference proteome</keyword>
<organism evidence="2 3">
    <name type="scientific">Sporothrix epigloea</name>
    <dbReference type="NCBI Taxonomy" id="1892477"/>
    <lineage>
        <taxon>Eukaryota</taxon>
        <taxon>Fungi</taxon>
        <taxon>Dikarya</taxon>
        <taxon>Ascomycota</taxon>
        <taxon>Pezizomycotina</taxon>
        <taxon>Sordariomycetes</taxon>
        <taxon>Sordariomycetidae</taxon>
        <taxon>Ophiostomatales</taxon>
        <taxon>Ophiostomataceae</taxon>
        <taxon>Sporothrix</taxon>
    </lineage>
</organism>
<evidence type="ECO:0000256" key="1">
    <source>
        <dbReference type="SAM" id="MobiDB-lite"/>
    </source>
</evidence>
<evidence type="ECO:0000313" key="3">
    <source>
        <dbReference type="Proteomes" id="UP001642501"/>
    </source>
</evidence>
<proteinExistence type="predicted"/>
<protein>
    <submittedName>
        <fullName evidence="2">Uncharacterized protein</fullName>
    </submittedName>
</protein>
<dbReference type="Proteomes" id="UP001642501">
    <property type="component" value="Unassembled WGS sequence"/>
</dbReference>
<name>A0ABP0DFL4_9PEZI</name>
<dbReference type="EMBL" id="CAWUOM010000031">
    <property type="protein sequence ID" value="CAK7267024.1"/>
    <property type="molecule type" value="Genomic_DNA"/>
</dbReference>
<feature type="region of interest" description="Disordered" evidence="1">
    <location>
        <begin position="398"/>
        <end position="418"/>
    </location>
</feature>
<feature type="compositionally biased region" description="Basic residues" evidence="1">
    <location>
        <begin position="359"/>
        <end position="368"/>
    </location>
</feature>
<feature type="region of interest" description="Disordered" evidence="1">
    <location>
        <begin position="163"/>
        <end position="247"/>
    </location>
</feature>
<feature type="region of interest" description="Disordered" evidence="1">
    <location>
        <begin position="23"/>
        <end position="57"/>
    </location>
</feature>
<feature type="compositionally biased region" description="Basic and acidic residues" evidence="1">
    <location>
        <begin position="38"/>
        <end position="57"/>
    </location>
</feature>